<dbReference type="Proteomes" id="UP001254832">
    <property type="component" value="Unassembled WGS sequence"/>
</dbReference>
<dbReference type="RefSeq" id="WP_310138671.1">
    <property type="nucleotide sequence ID" value="NZ_JAVDTR010000004.1"/>
</dbReference>
<evidence type="ECO:0008006" key="3">
    <source>
        <dbReference type="Google" id="ProtNLM"/>
    </source>
</evidence>
<dbReference type="Gene3D" id="3.40.1580.10">
    <property type="entry name" value="SMI1/KNR4-like"/>
    <property type="match status" value="1"/>
</dbReference>
<name>A0AAP5GZF8_PAEAM</name>
<reference evidence="1" key="1">
    <citation type="submission" date="2023-07" db="EMBL/GenBank/DDBJ databases">
        <title>Sorghum-associated microbial communities from plants grown in Nebraska, USA.</title>
        <authorList>
            <person name="Schachtman D."/>
        </authorList>
    </citation>
    <scope>NUCLEOTIDE SEQUENCE</scope>
    <source>
        <strain evidence="1">BE80</strain>
    </source>
</reference>
<sequence>MQELKQDQTLIVSTLEAYFDTPHRDILMSLPAKTDEEDYGVPHNMQVGEVDEEGWVRWEMIPSTVTEDQVRRLEQLHDLPLPVPPLYFAYLTTRHVLNVYLRYDHFMVGLPDLPSDNPLRSLHTLWETWEPLIAQGYIPFATYEDDAGPVCWDTHNPSEDGDYAVVWFDHEALVGQPSWTRAQLAPLAQPLFPSFRTMLTSLLP</sequence>
<gene>
    <name evidence="1" type="ORF">J2W91_001941</name>
</gene>
<organism evidence="1 2">
    <name type="scientific">Paenibacillus amylolyticus</name>
    <dbReference type="NCBI Taxonomy" id="1451"/>
    <lineage>
        <taxon>Bacteria</taxon>
        <taxon>Bacillati</taxon>
        <taxon>Bacillota</taxon>
        <taxon>Bacilli</taxon>
        <taxon>Bacillales</taxon>
        <taxon>Paenibacillaceae</taxon>
        <taxon>Paenibacillus</taxon>
    </lineage>
</organism>
<accession>A0AAP5GZF8</accession>
<dbReference type="AlphaFoldDB" id="A0AAP5GZF8"/>
<protein>
    <recommendedName>
        <fullName evidence="3">SMI1/KNR4 family protein</fullName>
    </recommendedName>
</protein>
<dbReference type="EMBL" id="JAVDTR010000004">
    <property type="protein sequence ID" value="MDR6723489.1"/>
    <property type="molecule type" value="Genomic_DNA"/>
</dbReference>
<dbReference type="SUPFAM" id="SSF160631">
    <property type="entry name" value="SMI1/KNR4-like"/>
    <property type="match status" value="1"/>
</dbReference>
<proteinExistence type="predicted"/>
<comment type="caution">
    <text evidence="1">The sequence shown here is derived from an EMBL/GenBank/DDBJ whole genome shotgun (WGS) entry which is preliminary data.</text>
</comment>
<dbReference type="InterPro" id="IPR037883">
    <property type="entry name" value="Knr4/Smi1-like_sf"/>
</dbReference>
<evidence type="ECO:0000313" key="1">
    <source>
        <dbReference type="EMBL" id="MDR6723489.1"/>
    </source>
</evidence>
<evidence type="ECO:0000313" key="2">
    <source>
        <dbReference type="Proteomes" id="UP001254832"/>
    </source>
</evidence>